<organism evidence="1 2">
    <name type="scientific">Acinetobacter rongchengensis</name>
    <dbReference type="NCBI Taxonomy" id="2419601"/>
    <lineage>
        <taxon>Bacteria</taxon>
        <taxon>Pseudomonadati</taxon>
        <taxon>Pseudomonadota</taxon>
        <taxon>Gammaproteobacteria</taxon>
        <taxon>Moraxellales</taxon>
        <taxon>Moraxellaceae</taxon>
        <taxon>Acinetobacter</taxon>
    </lineage>
</organism>
<sequence length="90" mass="10153">MCHFDLSDVIAAHRTSSNHREILSESEKCGCFYCLNIFAYQSINEWWDDETTAVCPNCGIDSVIGSASGFPITPEFLKAMQEYCFNLSDK</sequence>
<dbReference type="Proteomes" id="UP000280405">
    <property type="component" value="Unassembled WGS sequence"/>
</dbReference>
<dbReference type="EMBL" id="RAXT01000004">
    <property type="protein sequence ID" value="RKG39684.1"/>
    <property type="molecule type" value="Genomic_DNA"/>
</dbReference>
<evidence type="ECO:0000313" key="2">
    <source>
        <dbReference type="Proteomes" id="UP000280405"/>
    </source>
</evidence>
<dbReference type="RefSeq" id="WP_120382957.1">
    <property type="nucleotide sequence ID" value="NZ_RAXT01000004.1"/>
</dbReference>
<reference evidence="1 2" key="1">
    <citation type="submission" date="2018-09" db="EMBL/GenBank/DDBJ databases">
        <title>The draft genome of Acinetobacter spp. strains.</title>
        <authorList>
            <person name="Qin J."/>
            <person name="Feng Y."/>
            <person name="Zong Z."/>
        </authorList>
    </citation>
    <scope>NUCLEOTIDE SEQUENCE [LARGE SCALE GENOMIC DNA]</scope>
    <source>
        <strain evidence="1 2">WCHAc060115</strain>
    </source>
</reference>
<gene>
    <name evidence="1" type="ORF">D7V20_03520</name>
</gene>
<keyword evidence="2" id="KW-1185">Reference proteome</keyword>
<protein>
    <submittedName>
        <fullName evidence="1">Cytoplasmic protein</fullName>
    </submittedName>
</protein>
<name>A0A3A8FB96_9GAMM</name>
<dbReference type="AlphaFoldDB" id="A0A3A8FB96"/>
<comment type="caution">
    <text evidence="1">The sequence shown here is derived from an EMBL/GenBank/DDBJ whole genome shotgun (WGS) entry which is preliminary data.</text>
</comment>
<accession>A0A3A8FB96</accession>
<proteinExistence type="predicted"/>
<evidence type="ECO:0000313" key="1">
    <source>
        <dbReference type="EMBL" id="RKG39684.1"/>
    </source>
</evidence>
<dbReference type="OrthoDB" id="9800296at2"/>